<accession>A0AAD8PEJ8</accession>
<reference evidence="2" key="1">
    <citation type="submission" date="2023-08" db="EMBL/GenBank/DDBJ databases">
        <title>Draft sequence of the Babesia gibsoni genome.</title>
        <authorList>
            <person name="Yamagishi J.Y."/>
            <person name="Xuan X.X."/>
        </authorList>
    </citation>
    <scope>NUCLEOTIDE SEQUENCE</scope>
    <source>
        <strain evidence="2">Azabu</strain>
    </source>
</reference>
<dbReference type="EMBL" id="JAVEPI010000002">
    <property type="protein sequence ID" value="KAK1443897.1"/>
    <property type="molecule type" value="Genomic_DNA"/>
</dbReference>
<proteinExistence type="predicted"/>
<keyword evidence="1" id="KW-0175">Coiled coil</keyword>
<evidence type="ECO:0000313" key="3">
    <source>
        <dbReference type="Proteomes" id="UP001230268"/>
    </source>
</evidence>
<keyword evidence="3" id="KW-1185">Reference proteome</keyword>
<dbReference type="AlphaFoldDB" id="A0AAD8PEJ8"/>
<evidence type="ECO:0000313" key="2">
    <source>
        <dbReference type="EMBL" id="KAK1443897.1"/>
    </source>
</evidence>
<dbReference type="GO" id="GO:0008017">
    <property type="term" value="F:microtubule binding"/>
    <property type="evidence" value="ECO:0007669"/>
    <property type="project" value="InterPro"/>
</dbReference>
<sequence length="183" mass="20986">MSPSRGRHFITDDVLEELERDVAYRIGAIKGMLKLRSPAAARTYKSRLNKVIEQFKEIQNRITETQRKIDKELSLLHQVKAVAAANEEQIKVMNKLNGQIQSPGMLKLISEMRNKHLDSKRKAETRVPNLVTDGTTRSRVVDSKRNVVVIDKERDIKRMKPNGTASNVGLYSKDRGKFNRYIL</sequence>
<dbReference type="GO" id="GO:0051301">
    <property type="term" value="P:cell division"/>
    <property type="evidence" value="ECO:0007669"/>
    <property type="project" value="InterPro"/>
</dbReference>
<dbReference type="Gene3D" id="6.10.250.1370">
    <property type="match status" value="1"/>
</dbReference>
<gene>
    <name evidence="2" type="ORF">BgAZ_207730</name>
</gene>
<feature type="coiled-coil region" evidence="1">
    <location>
        <begin position="41"/>
        <end position="68"/>
    </location>
</feature>
<protein>
    <submittedName>
        <fullName evidence="2">Uncharacterized protein</fullName>
    </submittedName>
</protein>
<comment type="caution">
    <text evidence="2">The sequence shown here is derived from an EMBL/GenBank/DDBJ whole genome shotgun (WGS) entry which is preliminary data.</text>
</comment>
<name>A0AAD8PEJ8_BABGI</name>
<evidence type="ECO:0000256" key="1">
    <source>
        <dbReference type="SAM" id="Coils"/>
    </source>
</evidence>
<organism evidence="2 3">
    <name type="scientific">Babesia gibsoni</name>
    <dbReference type="NCBI Taxonomy" id="33632"/>
    <lineage>
        <taxon>Eukaryota</taxon>
        <taxon>Sar</taxon>
        <taxon>Alveolata</taxon>
        <taxon>Apicomplexa</taxon>
        <taxon>Aconoidasida</taxon>
        <taxon>Piroplasmida</taxon>
        <taxon>Babesiidae</taxon>
        <taxon>Babesia</taxon>
    </lineage>
</organism>
<dbReference type="Proteomes" id="UP001230268">
    <property type="component" value="Unassembled WGS sequence"/>
</dbReference>
<dbReference type="GO" id="GO:0007059">
    <property type="term" value="P:chromosome segregation"/>
    <property type="evidence" value="ECO:0007669"/>
    <property type="project" value="InterPro"/>
</dbReference>